<dbReference type="HOGENOM" id="CLU_1797315_0_0_1"/>
<evidence type="ECO:0008006" key="5">
    <source>
        <dbReference type="Google" id="ProtNLM"/>
    </source>
</evidence>
<accession>R9P149</accession>
<organism evidence="3 4">
    <name type="scientific">Pseudozyma hubeiensis (strain SY62)</name>
    <name type="common">Yeast</name>
    <dbReference type="NCBI Taxonomy" id="1305764"/>
    <lineage>
        <taxon>Eukaryota</taxon>
        <taxon>Fungi</taxon>
        <taxon>Dikarya</taxon>
        <taxon>Basidiomycota</taxon>
        <taxon>Ustilaginomycotina</taxon>
        <taxon>Ustilaginomycetes</taxon>
        <taxon>Ustilaginales</taxon>
        <taxon>Ustilaginaceae</taxon>
        <taxon>Pseudozyma</taxon>
    </lineage>
</organism>
<dbReference type="RefSeq" id="XP_012188446.1">
    <property type="nucleotide sequence ID" value="XM_012333056.1"/>
</dbReference>
<proteinExistence type="predicted"/>
<sequence>MAVAFPIQCFVCVALVAVRANDVRTQPERRGCPPKPTSILGSYDSTPNLSEKKTPTRLHRLLAVGQAVFFPFSDAYKYLVPASVKAQQYLPLLRALLAALLRRQCKGDGTATAKRDRSSTDENTGRLLNTVSGLSKRLAQIRKE</sequence>
<dbReference type="Proteomes" id="UP000014071">
    <property type="component" value="Unassembled WGS sequence"/>
</dbReference>
<reference evidence="4" key="1">
    <citation type="journal article" date="2013" name="Genome Announc.">
        <title>Draft genome sequence of the basidiomycetous yeast-like fungus Pseudozyma hubeiensis SY62, which produces an abundant amount of the biosurfactant mannosylerythritol lipids.</title>
        <authorList>
            <person name="Konishi M."/>
            <person name="Hatada Y."/>
            <person name="Horiuchi J."/>
        </authorList>
    </citation>
    <scope>NUCLEOTIDE SEQUENCE [LARGE SCALE GENOMIC DNA]</scope>
    <source>
        <strain evidence="4">SY62</strain>
    </source>
</reference>
<name>R9P149_PSEHS</name>
<dbReference type="AlphaFoldDB" id="R9P149"/>
<evidence type="ECO:0000313" key="4">
    <source>
        <dbReference type="Proteomes" id="UP000014071"/>
    </source>
</evidence>
<keyword evidence="2" id="KW-0732">Signal</keyword>
<protein>
    <recommendedName>
        <fullName evidence="5">Secreted protein</fullName>
    </recommendedName>
</protein>
<gene>
    <name evidence="3" type="ORF">PHSY_002432</name>
</gene>
<feature type="chain" id="PRO_5004478171" description="Secreted protein" evidence="2">
    <location>
        <begin position="21"/>
        <end position="144"/>
    </location>
</feature>
<feature type="signal peptide" evidence="2">
    <location>
        <begin position="1"/>
        <end position="20"/>
    </location>
</feature>
<feature type="compositionally biased region" description="Polar residues" evidence="1">
    <location>
        <begin position="39"/>
        <end position="49"/>
    </location>
</feature>
<evidence type="ECO:0000256" key="1">
    <source>
        <dbReference type="SAM" id="MobiDB-lite"/>
    </source>
</evidence>
<dbReference type="EMBL" id="DF238786">
    <property type="protein sequence ID" value="GAC94859.1"/>
    <property type="molecule type" value="Genomic_DNA"/>
</dbReference>
<evidence type="ECO:0000313" key="3">
    <source>
        <dbReference type="EMBL" id="GAC94859.1"/>
    </source>
</evidence>
<keyword evidence="4" id="KW-1185">Reference proteome</keyword>
<feature type="region of interest" description="Disordered" evidence="1">
    <location>
        <begin position="25"/>
        <end position="51"/>
    </location>
</feature>
<evidence type="ECO:0000256" key="2">
    <source>
        <dbReference type="SAM" id="SignalP"/>
    </source>
</evidence>
<dbReference type="GeneID" id="24107725"/>